<dbReference type="InterPro" id="IPR001173">
    <property type="entry name" value="Glyco_trans_2-like"/>
</dbReference>
<dbReference type="Proteomes" id="UP000196485">
    <property type="component" value="Unassembled WGS sequence"/>
</dbReference>
<dbReference type="Gene3D" id="3.90.550.10">
    <property type="entry name" value="Spore Coat Polysaccharide Biosynthesis Protein SpsA, Chain A"/>
    <property type="match status" value="1"/>
</dbReference>
<dbReference type="InterPro" id="IPR050834">
    <property type="entry name" value="Glycosyltransf_2"/>
</dbReference>
<dbReference type="PANTHER" id="PTHR43685:SF2">
    <property type="entry name" value="GLYCOSYLTRANSFERASE 2-LIKE DOMAIN-CONTAINING PROTEIN"/>
    <property type="match status" value="1"/>
</dbReference>
<dbReference type="SUPFAM" id="SSF53448">
    <property type="entry name" value="Nucleotide-diphospho-sugar transferases"/>
    <property type="match status" value="1"/>
</dbReference>
<keyword evidence="2" id="KW-0808">Transferase</keyword>
<dbReference type="AlphaFoldDB" id="A0A1Y6L050"/>
<organism evidence="2 3">
    <name type="scientific">Photobacterium aquimaris</name>
    <dbReference type="NCBI Taxonomy" id="512643"/>
    <lineage>
        <taxon>Bacteria</taxon>
        <taxon>Pseudomonadati</taxon>
        <taxon>Pseudomonadota</taxon>
        <taxon>Gammaproteobacteria</taxon>
        <taxon>Vibrionales</taxon>
        <taxon>Vibrionaceae</taxon>
        <taxon>Photobacterium</taxon>
    </lineage>
</organism>
<keyword evidence="3" id="KW-1185">Reference proteome</keyword>
<name>A0A1Y6L050_9GAMM</name>
<dbReference type="Pfam" id="PF00535">
    <property type="entry name" value="Glycos_transf_2"/>
    <property type="match status" value="1"/>
</dbReference>
<sequence>MGNKVKISFIIRTLNEDKYISNTINRIIKFGNVTNTIVEIVVVDSGSTDNTIKIIKDYISINSNIKLVNIDKSEWSWGRSINLGVKNSIGEYVVLISAHCFLRFSRPLLNVIELFDNKKISAVYGRQLPIDYMDPFEEFSLNINYTSSNIITSPKDILNGSATYISNAIAMYRSSDIINSPFDEEASSLEDFLWASKQALKGYSVAYVPEMSVYHSHQINVDTIYRREYYRCLESNRYLNQIVDDRKRKLIKKIVYKPYSIFYMIKNIILFYNSKIADKYKIKLATVIEYYKIIYHARVNSYYDSISRNDSNCNYWNGSDSNHLASGNLKVFCNSLLKDDKCELLPYD</sequence>
<dbReference type="RefSeq" id="WP_087820972.1">
    <property type="nucleotide sequence ID" value="NZ_FYAH01000003.1"/>
</dbReference>
<feature type="domain" description="Glycosyltransferase 2-like" evidence="1">
    <location>
        <begin position="8"/>
        <end position="175"/>
    </location>
</feature>
<dbReference type="PANTHER" id="PTHR43685">
    <property type="entry name" value="GLYCOSYLTRANSFERASE"/>
    <property type="match status" value="1"/>
</dbReference>
<gene>
    <name evidence="2" type="ORF">PAQU9191_02247</name>
</gene>
<dbReference type="EMBL" id="FYAH01000003">
    <property type="protein sequence ID" value="SMY17006.1"/>
    <property type="molecule type" value="Genomic_DNA"/>
</dbReference>
<evidence type="ECO:0000313" key="2">
    <source>
        <dbReference type="EMBL" id="SMY17006.1"/>
    </source>
</evidence>
<reference evidence="3" key="1">
    <citation type="submission" date="2017-06" db="EMBL/GenBank/DDBJ databases">
        <authorList>
            <person name="Rodrigo-Torres L."/>
            <person name="Arahal R. D."/>
            <person name="Lucena T."/>
        </authorList>
    </citation>
    <scope>NUCLEOTIDE SEQUENCE [LARGE SCALE GENOMIC DNA]</scope>
    <source>
        <strain evidence="3">type strain: CECT 9192</strain>
    </source>
</reference>
<protein>
    <submittedName>
        <fullName evidence="2">N-glycosyltransferase</fullName>
    </submittedName>
</protein>
<proteinExistence type="predicted"/>
<accession>A0A1Y6L050</accession>
<dbReference type="InterPro" id="IPR029044">
    <property type="entry name" value="Nucleotide-diphossugar_trans"/>
</dbReference>
<dbReference type="GO" id="GO:0016740">
    <property type="term" value="F:transferase activity"/>
    <property type="evidence" value="ECO:0007669"/>
    <property type="project" value="UniProtKB-KW"/>
</dbReference>
<evidence type="ECO:0000259" key="1">
    <source>
        <dbReference type="Pfam" id="PF00535"/>
    </source>
</evidence>
<evidence type="ECO:0000313" key="3">
    <source>
        <dbReference type="Proteomes" id="UP000196485"/>
    </source>
</evidence>